<dbReference type="InterPro" id="IPR031968">
    <property type="entry name" value="VASt"/>
</dbReference>
<organism evidence="9 10">
    <name type="scientific">Turnera subulata</name>
    <dbReference type="NCBI Taxonomy" id="218843"/>
    <lineage>
        <taxon>Eukaryota</taxon>
        <taxon>Viridiplantae</taxon>
        <taxon>Streptophyta</taxon>
        <taxon>Embryophyta</taxon>
        <taxon>Tracheophyta</taxon>
        <taxon>Spermatophyta</taxon>
        <taxon>Magnoliopsida</taxon>
        <taxon>eudicotyledons</taxon>
        <taxon>Gunneridae</taxon>
        <taxon>Pentapetalae</taxon>
        <taxon>rosids</taxon>
        <taxon>fabids</taxon>
        <taxon>Malpighiales</taxon>
        <taxon>Passifloraceae</taxon>
        <taxon>Turnera</taxon>
    </lineage>
</organism>
<evidence type="ECO:0000256" key="2">
    <source>
        <dbReference type="ARBA" id="ARBA00022692"/>
    </source>
</evidence>
<reference evidence="9" key="1">
    <citation type="submission" date="2022-02" db="EMBL/GenBank/DDBJ databases">
        <authorList>
            <person name="Henning P.M."/>
            <person name="McCubbin A.G."/>
            <person name="Shore J.S."/>
        </authorList>
    </citation>
    <scope>NUCLEOTIDE SEQUENCE</scope>
    <source>
        <strain evidence="9">F60SS</strain>
        <tissue evidence="9">Leaves</tissue>
    </source>
</reference>
<keyword evidence="4 7" id="KW-0472">Membrane</keyword>
<dbReference type="GO" id="GO:0043069">
    <property type="term" value="P:negative regulation of programmed cell death"/>
    <property type="evidence" value="ECO:0007669"/>
    <property type="project" value="TreeGrafter"/>
</dbReference>
<dbReference type="InterPro" id="IPR004182">
    <property type="entry name" value="GRAM"/>
</dbReference>
<evidence type="ECO:0000256" key="3">
    <source>
        <dbReference type="ARBA" id="ARBA00022989"/>
    </source>
</evidence>
<comment type="caution">
    <text evidence="9">The sequence shown here is derived from an EMBL/GenBank/DDBJ whole genome shotgun (WGS) entry which is preliminary data.</text>
</comment>
<dbReference type="EMBL" id="JAKUCV010001116">
    <property type="protein sequence ID" value="KAJ4847607.1"/>
    <property type="molecule type" value="Genomic_DNA"/>
</dbReference>
<keyword evidence="10" id="KW-1185">Reference proteome</keyword>
<feature type="domain" description="GRAM" evidence="8">
    <location>
        <begin position="65"/>
        <end position="131"/>
    </location>
</feature>
<name>A0A9Q0JNQ8_9ROSI</name>
<evidence type="ECO:0000313" key="9">
    <source>
        <dbReference type="EMBL" id="KAJ4847607.1"/>
    </source>
</evidence>
<dbReference type="Pfam" id="PF16016">
    <property type="entry name" value="VASt"/>
    <property type="match status" value="1"/>
</dbReference>
<keyword evidence="3 7" id="KW-1133">Transmembrane helix</keyword>
<proteinExistence type="predicted"/>
<dbReference type="AlphaFoldDB" id="A0A9Q0JNQ8"/>
<dbReference type="Proteomes" id="UP001141552">
    <property type="component" value="Unassembled WGS sequence"/>
</dbReference>
<dbReference type="PANTHER" id="PTHR47666:SF1">
    <property type="entry name" value="PROTEIN VASCULAR ASSOCIATED DEATH 1, CHLOROPLASTIC"/>
    <property type="match status" value="1"/>
</dbReference>
<dbReference type="CDD" id="cd13220">
    <property type="entry name" value="PH-GRAM_GRAMDC"/>
    <property type="match status" value="1"/>
</dbReference>
<gene>
    <name evidence="9" type="ORF">Tsubulata_002705</name>
</gene>
<evidence type="ECO:0000256" key="4">
    <source>
        <dbReference type="ARBA" id="ARBA00023136"/>
    </source>
</evidence>
<keyword evidence="2 7" id="KW-0812">Transmembrane</keyword>
<dbReference type="InterPro" id="IPR011993">
    <property type="entry name" value="PH-like_dom_sf"/>
</dbReference>
<dbReference type="Pfam" id="PF02893">
    <property type="entry name" value="GRAM"/>
    <property type="match status" value="1"/>
</dbReference>
<evidence type="ECO:0000256" key="1">
    <source>
        <dbReference type="ARBA" id="ARBA00004167"/>
    </source>
</evidence>
<evidence type="ECO:0000256" key="5">
    <source>
        <dbReference type="SAM" id="Coils"/>
    </source>
</evidence>
<dbReference type="Gene3D" id="2.30.29.30">
    <property type="entry name" value="Pleckstrin-homology domain (PH domain)/Phosphotyrosine-binding domain (PTB)"/>
    <property type="match status" value="1"/>
</dbReference>
<protein>
    <recommendedName>
        <fullName evidence="8">GRAM domain-containing protein</fullName>
    </recommendedName>
</protein>
<dbReference type="PANTHER" id="PTHR47666">
    <property type="entry name" value="PROTEIN VASCULAR ASSOCIATED DEATH 1, CHLOROPLASTIC"/>
    <property type="match status" value="1"/>
</dbReference>
<evidence type="ECO:0000256" key="6">
    <source>
        <dbReference type="SAM" id="MobiDB-lite"/>
    </source>
</evidence>
<feature type="region of interest" description="Disordered" evidence="6">
    <location>
        <begin position="380"/>
        <end position="409"/>
    </location>
</feature>
<comment type="subcellular location">
    <subcellularLocation>
        <location evidence="1">Membrane</location>
        <topology evidence="1">Single-pass membrane protein</topology>
    </subcellularLocation>
</comment>
<evidence type="ECO:0000313" key="10">
    <source>
        <dbReference type="Proteomes" id="UP001141552"/>
    </source>
</evidence>
<feature type="transmembrane region" description="Helical" evidence="7">
    <location>
        <begin position="453"/>
        <end position="475"/>
    </location>
</feature>
<evidence type="ECO:0000259" key="8">
    <source>
        <dbReference type="SMART" id="SM00568"/>
    </source>
</evidence>
<dbReference type="SMART" id="SM00568">
    <property type="entry name" value="GRAM"/>
    <property type="match status" value="1"/>
</dbReference>
<reference evidence="9" key="2">
    <citation type="journal article" date="2023" name="Plants (Basel)">
        <title>Annotation of the Turnera subulata (Passifloraceae) Draft Genome Reveals the S-Locus Evolved after the Divergence of Turneroideae from Passifloroideae in a Stepwise Manner.</title>
        <authorList>
            <person name="Henning P.M."/>
            <person name="Roalson E.H."/>
            <person name="Mir W."/>
            <person name="McCubbin A.G."/>
            <person name="Shore J.S."/>
        </authorList>
    </citation>
    <scope>NUCLEOTIDE SEQUENCE</scope>
    <source>
        <strain evidence="9">F60SS</strain>
    </source>
</reference>
<accession>A0A9Q0JNQ8</accession>
<evidence type="ECO:0000256" key="7">
    <source>
        <dbReference type="SAM" id="Phobius"/>
    </source>
</evidence>
<feature type="coiled-coil region" evidence="5">
    <location>
        <begin position="512"/>
        <end position="546"/>
    </location>
</feature>
<dbReference type="GO" id="GO:0016020">
    <property type="term" value="C:membrane"/>
    <property type="evidence" value="ECO:0007669"/>
    <property type="project" value="UniProtKB-SubCell"/>
</dbReference>
<sequence length="546" mass="60749">MKKSIDLPAMDPSASGSSSDVAPESPALFPTSDAADAPDRHQPSSSAPSPSRDPETPSPAALRSEEYRQLFRLPPDEVLVQDFNCAFQESILLQGHMYLFVNYICFYSNIFGFETKKVIPFNEVASVKRAKTAGIFPNAIEILAGGKKYFFASFLSRDEAFKLINDGWLQRDGGAKAISDQKESTSEPSCQGGLIVIEKESISGSNGQENGLILIEEVNSFKEFGDLNSNMRLSPSLPQKQLHGHKITSNKLLNQVALPDQLLQQNCGHGVCRISMHPKMMPLVLLNLSTKDVVIKVQNLAPARRSRNFEHLVVETSQEINDVPYGDYFRVEGLWEAVRDGEQSNEGCILRIYVDVAHELLKQKNLEKQEENVSVIQSGEVDSERGVTAEELLSSSDKSSDHGSRLHVSGSEEANQQGIHLSQVNFMNATSVTSMVGEYVAKFISVLRSQSQITLILVVAFAVIFLMQVSILVLLKRPQNVHLASPEYYSGGIGVGRLGERSEAVAWLDRRTHHLRDEMLMVEAQLERLRHEYAWLKARLKDLEKH</sequence>
<keyword evidence="5" id="KW-0175">Coiled coil</keyword>
<dbReference type="FunFam" id="2.30.29.30:FF:000008">
    <property type="entry name" value="GRAM domain containing 1B"/>
    <property type="match status" value="1"/>
</dbReference>
<feature type="region of interest" description="Disordered" evidence="6">
    <location>
        <begin position="1"/>
        <end position="60"/>
    </location>
</feature>
<dbReference type="OrthoDB" id="2162691at2759"/>